<dbReference type="OrthoDB" id="5206740at2759"/>
<dbReference type="AlphaFoldDB" id="A0A3E2H3M3"/>
<proteinExistence type="predicted"/>
<feature type="compositionally biased region" description="Polar residues" evidence="1">
    <location>
        <begin position="158"/>
        <end position="170"/>
    </location>
</feature>
<protein>
    <submittedName>
        <fullName evidence="2">Uncharacterized protein</fullName>
    </submittedName>
</protein>
<feature type="non-terminal residue" evidence="2">
    <location>
        <position position="399"/>
    </location>
</feature>
<evidence type="ECO:0000313" key="3">
    <source>
        <dbReference type="Proteomes" id="UP000258309"/>
    </source>
</evidence>
<evidence type="ECO:0000313" key="2">
    <source>
        <dbReference type="EMBL" id="RFU27998.1"/>
    </source>
</evidence>
<comment type="caution">
    <text evidence="2">The sequence shown here is derived from an EMBL/GenBank/DDBJ whole genome shotgun (WGS) entry which is preliminary data.</text>
</comment>
<feature type="compositionally biased region" description="Acidic residues" evidence="1">
    <location>
        <begin position="379"/>
        <end position="388"/>
    </location>
</feature>
<dbReference type="Proteomes" id="UP000258309">
    <property type="component" value="Unassembled WGS sequence"/>
</dbReference>
<organism evidence="2 3">
    <name type="scientific">Scytalidium lignicola</name>
    <name type="common">Hyphomycete</name>
    <dbReference type="NCBI Taxonomy" id="5539"/>
    <lineage>
        <taxon>Eukaryota</taxon>
        <taxon>Fungi</taxon>
        <taxon>Dikarya</taxon>
        <taxon>Ascomycota</taxon>
        <taxon>Pezizomycotina</taxon>
        <taxon>Leotiomycetes</taxon>
        <taxon>Leotiomycetes incertae sedis</taxon>
        <taxon>Scytalidium</taxon>
    </lineage>
</organism>
<feature type="compositionally biased region" description="Polar residues" evidence="1">
    <location>
        <begin position="1"/>
        <end position="10"/>
    </location>
</feature>
<reference evidence="2 3" key="1">
    <citation type="submission" date="2018-05" db="EMBL/GenBank/DDBJ databases">
        <title>Draft genome sequence of Scytalidium lignicola DSM 105466, a ubiquitous saprotrophic fungus.</title>
        <authorList>
            <person name="Buettner E."/>
            <person name="Gebauer A.M."/>
            <person name="Hofrichter M."/>
            <person name="Liers C."/>
            <person name="Kellner H."/>
        </authorList>
    </citation>
    <scope>NUCLEOTIDE SEQUENCE [LARGE SCALE GENOMIC DNA]</scope>
    <source>
        <strain evidence="2 3">DSM 105466</strain>
    </source>
</reference>
<accession>A0A3E2H3M3</accession>
<feature type="non-terminal residue" evidence="2">
    <location>
        <position position="1"/>
    </location>
</feature>
<dbReference type="STRING" id="5539.A0A3E2H3M3"/>
<feature type="region of interest" description="Disordered" evidence="1">
    <location>
        <begin position="1"/>
        <end position="45"/>
    </location>
</feature>
<gene>
    <name evidence="2" type="ORF">B7463_g8330</name>
</gene>
<keyword evidence="3" id="KW-1185">Reference proteome</keyword>
<dbReference type="OMA" id="ANRRVCY"/>
<evidence type="ECO:0000256" key="1">
    <source>
        <dbReference type="SAM" id="MobiDB-lite"/>
    </source>
</evidence>
<sequence>MSQSPTSQSPPKRPRLSLQIKNVATPTSLGKSQTSLKADIDPSSPTSFNTLSNAYAAAIENASPATARPPVTAISTRPTSLRLQTAITGDGYRIPSQRTQTPGPYSIVYPDTPSSAIEELTPVTAHPKVYTASETPHTFTPPQSAGTSEQPASRVFTFSANHSSPNSPGSPRTPRRRATVGGGRFQVPPYTHPRSLRSILRNSPLPPRSSVTPATPTRMSMRIANRVAKKVGYNEPLTQTIVTNTYVKSHIDLLAEESPASAVDPEIESSETLDVAMAYKGVETRDGGQTPGPFEEMRRRMAGLGAEKEPDSPKTRRRKRRREKKRKWVWTIGSNDEEEPDPIIGTPTTAIQDAGKTPATAIWRGQSVDTTDSEKTDSEMSEISETSEAEDRPNTSYSI</sequence>
<feature type="compositionally biased region" description="Basic residues" evidence="1">
    <location>
        <begin position="315"/>
        <end position="328"/>
    </location>
</feature>
<feature type="region of interest" description="Disordered" evidence="1">
    <location>
        <begin position="196"/>
        <end position="215"/>
    </location>
</feature>
<feature type="region of interest" description="Disordered" evidence="1">
    <location>
        <begin position="158"/>
        <end position="191"/>
    </location>
</feature>
<dbReference type="EMBL" id="NCSJ02000180">
    <property type="protein sequence ID" value="RFU27998.1"/>
    <property type="molecule type" value="Genomic_DNA"/>
</dbReference>
<feature type="compositionally biased region" description="Polar residues" evidence="1">
    <location>
        <begin position="19"/>
        <end position="36"/>
    </location>
</feature>
<name>A0A3E2H3M3_SCYLI</name>
<feature type="region of interest" description="Disordered" evidence="1">
    <location>
        <begin position="301"/>
        <end position="399"/>
    </location>
</feature>